<feature type="compositionally biased region" description="Basic and acidic residues" evidence="1">
    <location>
        <begin position="38"/>
        <end position="56"/>
    </location>
</feature>
<gene>
    <name evidence="3" type="ORF">FVF58_48625</name>
</gene>
<comment type="caution">
    <text evidence="3">The sequence shown here is derived from an EMBL/GenBank/DDBJ whole genome shotgun (WGS) entry which is preliminary data.</text>
</comment>
<accession>A0A5B0G6J5</accession>
<dbReference type="EMBL" id="VTUZ01000081">
    <property type="protein sequence ID" value="KAA0997549.1"/>
    <property type="molecule type" value="Genomic_DNA"/>
</dbReference>
<evidence type="ECO:0000313" key="3">
    <source>
        <dbReference type="EMBL" id="KAA0997549.1"/>
    </source>
</evidence>
<dbReference type="Proteomes" id="UP000325273">
    <property type="component" value="Unassembled WGS sequence"/>
</dbReference>
<sequence>MTYAMWGILIGMALIFGVSFYRCGHPIEQGQRPCQSTGKRERDRLRERYARDRADRQGLYRPDRIEL</sequence>
<keyword evidence="2" id="KW-1133">Transmembrane helix</keyword>
<protein>
    <submittedName>
        <fullName evidence="3">Uncharacterized protein</fullName>
    </submittedName>
</protein>
<organism evidence="3 4">
    <name type="scientific">Paraburkholderia panacisoli</name>
    <dbReference type="NCBI Taxonomy" id="2603818"/>
    <lineage>
        <taxon>Bacteria</taxon>
        <taxon>Pseudomonadati</taxon>
        <taxon>Pseudomonadota</taxon>
        <taxon>Betaproteobacteria</taxon>
        <taxon>Burkholderiales</taxon>
        <taxon>Burkholderiaceae</taxon>
        <taxon>Paraburkholderia</taxon>
    </lineage>
</organism>
<dbReference type="AlphaFoldDB" id="A0A5B0G6J5"/>
<feature type="transmembrane region" description="Helical" evidence="2">
    <location>
        <begin position="6"/>
        <end position="23"/>
    </location>
</feature>
<keyword evidence="2" id="KW-0472">Membrane</keyword>
<evidence type="ECO:0000256" key="2">
    <source>
        <dbReference type="SAM" id="Phobius"/>
    </source>
</evidence>
<proteinExistence type="predicted"/>
<feature type="region of interest" description="Disordered" evidence="1">
    <location>
        <begin position="28"/>
        <end position="56"/>
    </location>
</feature>
<evidence type="ECO:0000313" key="4">
    <source>
        <dbReference type="Proteomes" id="UP000325273"/>
    </source>
</evidence>
<keyword evidence="2" id="KW-0812">Transmembrane</keyword>
<name>A0A5B0G6J5_9BURK</name>
<keyword evidence="4" id="KW-1185">Reference proteome</keyword>
<evidence type="ECO:0000256" key="1">
    <source>
        <dbReference type="SAM" id="MobiDB-lite"/>
    </source>
</evidence>
<reference evidence="3 4" key="1">
    <citation type="submission" date="2019-08" db="EMBL/GenBank/DDBJ databases">
        <title>Paraburkholderia sp. DCY113.</title>
        <authorList>
            <person name="Kang J."/>
        </authorList>
    </citation>
    <scope>NUCLEOTIDE SEQUENCE [LARGE SCALE GENOMIC DNA]</scope>
    <source>
        <strain evidence="3 4">DCY113</strain>
    </source>
</reference>